<dbReference type="GeneID" id="73288912"/>
<accession>A0A9E7SV70</accession>
<keyword evidence="2" id="KW-1185">Reference proteome</keyword>
<sequence length="125" mass="13789">MSLDHHPIPHEALPPGWGPATVSDGRFVYRRHEPFLEVLAEQTDGDQANPRLGLGRCWKLQLRHQIGELEVTESIGHVSTKRAALDGLLECLHRIHDTVETPDDPIAVQAALDEIDLGDTVPGPK</sequence>
<reference evidence="1" key="1">
    <citation type="submission" date="2022-06" db="EMBL/GenBank/DDBJ databases">
        <title>Diverse halophilic archaea isolated from saline environments.</title>
        <authorList>
            <person name="Cui H.-L."/>
        </authorList>
    </citation>
    <scope>NUCLEOTIDE SEQUENCE</scope>
    <source>
        <strain evidence="1">WLHS1</strain>
    </source>
</reference>
<dbReference type="KEGG" id="sawl:NGM29_02660"/>
<protein>
    <submittedName>
        <fullName evidence="1">Uncharacterized protein</fullName>
    </submittedName>
</protein>
<gene>
    <name evidence="1" type="ORF">NGM29_02660</name>
</gene>
<name>A0A9E7SV70_9EURY</name>
<organism evidence="1 2">
    <name type="scientific">Natronosalvus rutilus</name>
    <dbReference type="NCBI Taxonomy" id="2953753"/>
    <lineage>
        <taxon>Archaea</taxon>
        <taxon>Methanobacteriati</taxon>
        <taxon>Methanobacteriota</taxon>
        <taxon>Stenosarchaea group</taxon>
        <taxon>Halobacteria</taxon>
        <taxon>Halobacteriales</taxon>
        <taxon>Natrialbaceae</taxon>
        <taxon>Natronosalvus</taxon>
    </lineage>
</organism>
<dbReference type="RefSeq" id="WP_254158748.1">
    <property type="nucleotide sequence ID" value="NZ_CP100355.1"/>
</dbReference>
<dbReference type="EMBL" id="CP100355">
    <property type="protein sequence ID" value="UTF54205.1"/>
    <property type="molecule type" value="Genomic_DNA"/>
</dbReference>
<dbReference type="AlphaFoldDB" id="A0A9E7SV70"/>
<evidence type="ECO:0000313" key="1">
    <source>
        <dbReference type="EMBL" id="UTF54205.1"/>
    </source>
</evidence>
<proteinExistence type="predicted"/>
<evidence type="ECO:0000313" key="2">
    <source>
        <dbReference type="Proteomes" id="UP001056855"/>
    </source>
</evidence>
<dbReference type="Proteomes" id="UP001056855">
    <property type="component" value="Chromosome"/>
</dbReference>